<proteinExistence type="predicted"/>
<organism evidence="2 3">
    <name type="scientific">Lentinula boryana</name>
    <dbReference type="NCBI Taxonomy" id="40481"/>
    <lineage>
        <taxon>Eukaryota</taxon>
        <taxon>Fungi</taxon>
        <taxon>Dikarya</taxon>
        <taxon>Basidiomycota</taxon>
        <taxon>Agaricomycotina</taxon>
        <taxon>Agaricomycetes</taxon>
        <taxon>Agaricomycetidae</taxon>
        <taxon>Agaricales</taxon>
        <taxon>Marasmiineae</taxon>
        <taxon>Omphalotaceae</taxon>
        <taxon>Lentinula</taxon>
    </lineage>
</organism>
<keyword evidence="1" id="KW-0732">Signal</keyword>
<gene>
    <name evidence="2" type="ORF">F5050DRAFT_1736701</name>
</gene>
<feature type="chain" id="PRO_5046260973" description="Secreted protein" evidence="1">
    <location>
        <begin position="17"/>
        <end position="95"/>
    </location>
</feature>
<feature type="signal peptide" evidence="1">
    <location>
        <begin position="1"/>
        <end position="16"/>
    </location>
</feature>
<reference evidence="2" key="1">
    <citation type="submission" date="2022-08" db="EMBL/GenBank/DDBJ databases">
        <authorList>
            <consortium name="DOE Joint Genome Institute"/>
            <person name="Min B."/>
            <person name="Riley R."/>
            <person name="Sierra-Patev S."/>
            <person name="Naranjo-Ortiz M."/>
            <person name="Looney B."/>
            <person name="Konkel Z."/>
            <person name="Slot J.C."/>
            <person name="Sakamoto Y."/>
            <person name="Steenwyk J.L."/>
            <person name="Rokas A."/>
            <person name="Carro J."/>
            <person name="Camarero S."/>
            <person name="Ferreira P."/>
            <person name="Molpeceres G."/>
            <person name="Ruiz-Duenas F.J."/>
            <person name="Serrano A."/>
            <person name="Henrissat B."/>
            <person name="Drula E."/>
            <person name="Hughes K.W."/>
            <person name="Mata J.L."/>
            <person name="Ishikawa N.K."/>
            <person name="Vargas-Isla R."/>
            <person name="Ushijima S."/>
            <person name="Smith C.A."/>
            <person name="Ahrendt S."/>
            <person name="Andreopoulos W."/>
            <person name="He G."/>
            <person name="Labutti K."/>
            <person name="Lipzen A."/>
            <person name="Ng V."/>
            <person name="Sandor L."/>
            <person name="Barry K."/>
            <person name="Martinez A.T."/>
            <person name="Xiao Y."/>
            <person name="Gibbons J.G."/>
            <person name="Terashima K."/>
            <person name="Hibbett D.S."/>
            <person name="Grigoriev I.V."/>
        </authorList>
    </citation>
    <scope>NUCLEOTIDE SEQUENCE</scope>
    <source>
        <strain evidence="2">TFB10827</strain>
    </source>
</reference>
<accession>A0ABQ8QMD3</accession>
<name>A0ABQ8QMD3_9AGAR</name>
<evidence type="ECO:0000313" key="3">
    <source>
        <dbReference type="Proteomes" id="UP001163828"/>
    </source>
</evidence>
<comment type="caution">
    <text evidence="2">The sequence shown here is derived from an EMBL/GenBank/DDBJ whole genome shotgun (WGS) entry which is preliminary data.</text>
</comment>
<evidence type="ECO:0000256" key="1">
    <source>
        <dbReference type="SAM" id="SignalP"/>
    </source>
</evidence>
<dbReference type="Proteomes" id="UP001163828">
    <property type="component" value="Unassembled WGS sequence"/>
</dbReference>
<keyword evidence="3" id="KW-1185">Reference proteome</keyword>
<dbReference type="EMBL" id="MU790535">
    <property type="protein sequence ID" value="KAJ3999616.1"/>
    <property type="molecule type" value="Genomic_DNA"/>
</dbReference>
<evidence type="ECO:0008006" key="4">
    <source>
        <dbReference type="Google" id="ProtNLM"/>
    </source>
</evidence>
<sequence>MWFRSLLIAITFLISSRWPNSFTSVSKRFFASISSTSGTREGRSAMKDSITPLVRLLRNIHSDADGLSENTSVCSFVVVVSGVDPGAGFLTVPSM</sequence>
<protein>
    <recommendedName>
        <fullName evidence="4">Secreted protein</fullName>
    </recommendedName>
</protein>
<evidence type="ECO:0000313" key="2">
    <source>
        <dbReference type="EMBL" id="KAJ3999616.1"/>
    </source>
</evidence>